<sequence>MNLRRFYTNPEVKRITFKFIIILLLGTVSIFLLSLTIVKSINKILVNQNAIVLAETLENKQPKDLIRNFYTVKSKDELSKAKALLKSYGYDEELALESNDITYGFFKEILMAFIPIYIFFVVILYLLFMREMKNVFSQIQKIVKETNTMSDGKYVRIEGRFEEGEMAMLISSLNYMGDRVNNSIELLKEEREYLKDFLSDISHQLKTPLASLIMFNDLLRENENMPYDDRVNFLNKCEEQLGRMEWLIMNLLKVGRLEAGAINFRVENQSIEETINIAVSSLKATAKNRNQCLTIVGDLDSKIKHDREWLAEAISNIVKNAIEHTGENGEIIVKVDRGKLITKIYINDNGPGIPKDMQTKIFQRFYKGENSVNPKSIGIGLSLAKTIVEEQRGEIKLISEEGKGSSFIISFIN</sequence>
<keyword evidence="2" id="KW-1185">Reference proteome</keyword>
<protein>
    <submittedName>
        <fullName evidence="1">Two-component sensor histidine kinase</fullName>
    </submittedName>
</protein>
<dbReference type="Proteomes" id="UP001058074">
    <property type="component" value="Unassembled WGS sequence"/>
</dbReference>
<keyword evidence="1" id="KW-0808">Transferase</keyword>
<reference evidence="1" key="1">
    <citation type="journal article" date="2025" name="Int. J. Syst. Evol. Microbiol.">
        <title>Inconstantimicrobium mannanitabidum sp. nov., a novel member of the family Clostridiaceae isolated from anoxic soil under the treatment of reductive soil disinfestation.</title>
        <authorList>
            <person name="Ueki A."/>
            <person name="Tonouchi A."/>
            <person name="Honma S."/>
            <person name="Kaku N."/>
            <person name="Ueki K."/>
        </authorList>
    </citation>
    <scope>NUCLEOTIDE SEQUENCE</scope>
    <source>
        <strain evidence="1">TW13</strain>
    </source>
</reference>
<gene>
    <name evidence="1" type="ORF">rsdtw13_24660</name>
</gene>
<dbReference type="EMBL" id="BROD01000001">
    <property type="protein sequence ID" value="GKX67208.1"/>
    <property type="molecule type" value="Genomic_DNA"/>
</dbReference>
<organism evidence="1 2">
    <name type="scientific">Inconstantimicrobium mannanitabidum</name>
    <dbReference type="NCBI Taxonomy" id="1604901"/>
    <lineage>
        <taxon>Bacteria</taxon>
        <taxon>Bacillati</taxon>
        <taxon>Bacillota</taxon>
        <taxon>Clostridia</taxon>
        <taxon>Eubacteriales</taxon>
        <taxon>Clostridiaceae</taxon>
        <taxon>Inconstantimicrobium</taxon>
    </lineage>
</organism>
<name>A0ACB5RD67_9CLOT</name>
<accession>A0ACB5RD67</accession>
<proteinExistence type="predicted"/>
<comment type="caution">
    <text evidence="1">The sequence shown here is derived from an EMBL/GenBank/DDBJ whole genome shotgun (WGS) entry which is preliminary data.</text>
</comment>
<evidence type="ECO:0000313" key="2">
    <source>
        <dbReference type="Proteomes" id="UP001058074"/>
    </source>
</evidence>
<evidence type="ECO:0000313" key="1">
    <source>
        <dbReference type="EMBL" id="GKX67208.1"/>
    </source>
</evidence>
<keyword evidence="1" id="KW-0418">Kinase</keyword>